<organism evidence="1 2">
    <name type="scientific">Meiothermus luteus</name>
    <dbReference type="NCBI Taxonomy" id="2026184"/>
    <lineage>
        <taxon>Bacteria</taxon>
        <taxon>Thermotogati</taxon>
        <taxon>Deinococcota</taxon>
        <taxon>Deinococci</taxon>
        <taxon>Thermales</taxon>
        <taxon>Thermaceae</taxon>
        <taxon>Meiothermus</taxon>
    </lineage>
</organism>
<name>A0A399EAI5_9DEIN</name>
<dbReference type="AlphaFoldDB" id="A0A399EAI5"/>
<protein>
    <recommendedName>
        <fullName evidence="3">Two component regulator propeller</fullName>
    </recommendedName>
</protein>
<evidence type="ECO:0000313" key="1">
    <source>
        <dbReference type="EMBL" id="RIH80493.1"/>
    </source>
</evidence>
<dbReference type="Proteomes" id="UP000265800">
    <property type="component" value="Unassembled WGS sequence"/>
</dbReference>
<reference evidence="1 2" key="1">
    <citation type="submission" date="2018-08" db="EMBL/GenBank/DDBJ databases">
        <title>Meiothermus luteus KCTC 52599 genome sequencing project.</title>
        <authorList>
            <person name="Da Costa M.S."/>
            <person name="Albuquerque L."/>
            <person name="Raposo P."/>
            <person name="Froufe H.J.C."/>
            <person name="Barroso C.S."/>
            <person name="Egas C."/>
        </authorList>
    </citation>
    <scope>NUCLEOTIDE SEQUENCE [LARGE SCALE GENOMIC DNA]</scope>
    <source>
        <strain evidence="1 2">KCTC 52599</strain>
    </source>
</reference>
<keyword evidence="2" id="KW-1185">Reference proteome</keyword>
<gene>
    <name evidence="1" type="ORF">Mlute_02917</name>
</gene>
<proteinExistence type="predicted"/>
<dbReference type="EMBL" id="QWKZ01000216">
    <property type="protein sequence ID" value="RIH80493.1"/>
    <property type="molecule type" value="Genomic_DNA"/>
</dbReference>
<comment type="caution">
    <text evidence="1">The sequence shown here is derived from an EMBL/GenBank/DDBJ whole genome shotgun (WGS) entry which is preliminary data.</text>
</comment>
<accession>A0A399EAI5</accession>
<evidence type="ECO:0008006" key="3">
    <source>
        <dbReference type="Google" id="ProtNLM"/>
    </source>
</evidence>
<sequence length="108" mass="11505">MGAGGGLDKGLQQVFGLAFDRLGYLWVASNNNVEVLPSDTGEAALALTDRRGRLYRLDVRGYAQPAFYTQTLDLRGAAQVFSVPTEGVGLVGVAVNLPNPEALPFVRP</sequence>
<evidence type="ECO:0000313" key="2">
    <source>
        <dbReference type="Proteomes" id="UP000265800"/>
    </source>
</evidence>